<dbReference type="Gene3D" id="3.40.50.300">
    <property type="entry name" value="P-loop containing nucleotide triphosphate hydrolases"/>
    <property type="match status" value="1"/>
</dbReference>
<dbReference type="PROSITE" id="PS00211">
    <property type="entry name" value="ABC_TRANSPORTER_1"/>
    <property type="match status" value="1"/>
</dbReference>
<comment type="subcellular location">
    <subcellularLocation>
        <location evidence="1">Cell inner membrane</location>
        <topology evidence="1">Peripheral membrane protein</topology>
    </subcellularLocation>
</comment>
<evidence type="ECO:0000256" key="3">
    <source>
        <dbReference type="ARBA" id="ARBA00022448"/>
    </source>
</evidence>
<evidence type="ECO:0000256" key="6">
    <source>
        <dbReference type="ARBA" id="ARBA00022741"/>
    </source>
</evidence>
<keyword evidence="8" id="KW-1278">Translocase</keyword>
<dbReference type="InterPro" id="IPR050388">
    <property type="entry name" value="ABC_Ni/Peptide_Import"/>
</dbReference>
<name>A0A1V1P598_9BACT</name>
<keyword evidence="5" id="KW-0997">Cell inner membrane</keyword>
<evidence type="ECO:0000313" key="11">
    <source>
        <dbReference type="EMBL" id="ETR69915.1"/>
    </source>
</evidence>
<feature type="domain" description="ABC transporter" evidence="10">
    <location>
        <begin position="7"/>
        <end position="276"/>
    </location>
</feature>
<evidence type="ECO:0000256" key="9">
    <source>
        <dbReference type="ARBA" id="ARBA00023136"/>
    </source>
</evidence>
<evidence type="ECO:0000256" key="7">
    <source>
        <dbReference type="ARBA" id="ARBA00022840"/>
    </source>
</evidence>
<dbReference type="InterPro" id="IPR017871">
    <property type="entry name" value="ABC_transporter-like_CS"/>
</dbReference>
<dbReference type="Pfam" id="PF08352">
    <property type="entry name" value="oligo_HPY"/>
    <property type="match status" value="1"/>
</dbReference>
<dbReference type="PROSITE" id="PS50893">
    <property type="entry name" value="ABC_TRANSPORTER_2"/>
    <property type="match status" value="1"/>
</dbReference>
<dbReference type="InterPro" id="IPR003439">
    <property type="entry name" value="ABC_transporter-like_ATP-bd"/>
</dbReference>
<keyword evidence="6" id="KW-0547">Nucleotide-binding</keyword>
<dbReference type="CDD" id="cd03257">
    <property type="entry name" value="ABC_NikE_OppD_transporters"/>
    <property type="match status" value="1"/>
</dbReference>
<keyword evidence="9" id="KW-0472">Membrane</keyword>
<dbReference type="GO" id="GO:0016887">
    <property type="term" value="F:ATP hydrolysis activity"/>
    <property type="evidence" value="ECO:0007669"/>
    <property type="project" value="InterPro"/>
</dbReference>
<dbReference type="PANTHER" id="PTHR43297:SF14">
    <property type="entry name" value="ATPASE AAA-TYPE CORE DOMAIN-CONTAINING PROTEIN"/>
    <property type="match status" value="1"/>
</dbReference>
<evidence type="ECO:0000256" key="5">
    <source>
        <dbReference type="ARBA" id="ARBA00022519"/>
    </source>
</evidence>
<comment type="caution">
    <text evidence="11">The sequence shown here is derived from an EMBL/GenBank/DDBJ whole genome shotgun (WGS) entry which is preliminary data.</text>
</comment>
<evidence type="ECO:0000259" key="10">
    <source>
        <dbReference type="PROSITE" id="PS50893"/>
    </source>
</evidence>
<organism evidence="11 12">
    <name type="scientific">Candidatus Magnetoglobus multicellularis str. Araruama</name>
    <dbReference type="NCBI Taxonomy" id="890399"/>
    <lineage>
        <taxon>Bacteria</taxon>
        <taxon>Pseudomonadati</taxon>
        <taxon>Thermodesulfobacteriota</taxon>
        <taxon>Desulfobacteria</taxon>
        <taxon>Desulfobacterales</taxon>
        <taxon>Desulfobacteraceae</taxon>
        <taxon>Candidatus Magnetoglobus</taxon>
    </lineage>
</organism>
<dbReference type="FunFam" id="3.40.50.300:FF:000016">
    <property type="entry name" value="Oligopeptide ABC transporter ATP-binding component"/>
    <property type="match status" value="1"/>
</dbReference>
<keyword evidence="7 11" id="KW-0067">ATP-binding</keyword>
<dbReference type="Proteomes" id="UP000189670">
    <property type="component" value="Unassembled WGS sequence"/>
</dbReference>
<evidence type="ECO:0000256" key="8">
    <source>
        <dbReference type="ARBA" id="ARBA00022967"/>
    </source>
</evidence>
<keyword evidence="4" id="KW-1003">Cell membrane</keyword>
<dbReference type="InterPro" id="IPR013563">
    <property type="entry name" value="Oligopep_ABC_C"/>
</dbReference>
<protein>
    <submittedName>
        <fullName evidence="11">Peptide/nickel transport system ATP-binding protein</fullName>
    </submittedName>
</protein>
<keyword evidence="3" id="KW-0813">Transport</keyword>
<evidence type="ECO:0000256" key="1">
    <source>
        <dbReference type="ARBA" id="ARBA00004417"/>
    </source>
</evidence>
<dbReference type="AlphaFoldDB" id="A0A1V1P598"/>
<gene>
    <name evidence="11" type="ORF">OMM_03614</name>
</gene>
<evidence type="ECO:0000256" key="2">
    <source>
        <dbReference type="ARBA" id="ARBA00005417"/>
    </source>
</evidence>
<dbReference type="GO" id="GO:0005524">
    <property type="term" value="F:ATP binding"/>
    <property type="evidence" value="ECO:0007669"/>
    <property type="project" value="UniProtKB-KW"/>
</dbReference>
<proteinExistence type="inferred from homology"/>
<dbReference type="GO" id="GO:0005886">
    <property type="term" value="C:plasma membrane"/>
    <property type="evidence" value="ECO:0007669"/>
    <property type="project" value="UniProtKB-SubCell"/>
</dbReference>
<accession>A0A1V1P598</accession>
<dbReference type="EMBL" id="ATBP01000530">
    <property type="protein sequence ID" value="ETR69915.1"/>
    <property type="molecule type" value="Genomic_DNA"/>
</dbReference>
<dbReference type="GO" id="GO:0015833">
    <property type="term" value="P:peptide transport"/>
    <property type="evidence" value="ECO:0007669"/>
    <property type="project" value="InterPro"/>
</dbReference>
<dbReference type="InterPro" id="IPR003593">
    <property type="entry name" value="AAA+_ATPase"/>
</dbReference>
<dbReference type="InterPro" id="IPR027417">
    <property type="entry name" value="P-loop_NTPase"/>
</dbReference>
<dbReference type="NCBIfam" id="TIGR01727">
    <property type="entry name" value="oligo_HPY"/>
    <property type="match status" value="1"/>
</dbReference>
<evidence type="ECO:0000256" key="4">
    <source>
        <dbReference type="ARBA" id="ARBA00022475"/>
    </source>
</evidence>
<comment type="similarity">
    <text evidence="2">Belongs to the ABC transporter superfamily.</text>
</comment>
<evidence type="ECO:0000313" key="12">
    <source>
        <dbReference type="Proteomes" id="UP000189670"/>
    </source>
</evidence>
<dbReference type="SMART" id="SM00382">
    <property type="entry name" value="AAA"/>
    <property type="match status" value="1"/>
</dbReference>
<dbReference type="SUPFAM" id="SSF52540">
    <property type="entry name" value="P-loop containing nucleoside triphosphate hydrolases"/>
    <property type="match status" value="1"/>
</dbReference>
<dbReference type="Pfam" id="PF00005">
    <property type="entry name" value="ABC_tran"/>
    <property type="match status" value="1"/>
</dbReference>
<sequence length="348" mass="38549">MNSLISVKALNIQFQTERGLAHVVRDVSFSIDFGETFGLVGESGCGKSMTSRALMGLIPYPGKISSGNIVMKPAPDTEPIALLKRNEKEMQGIRGQTIGMIFQEPDMALNPIMRVGDQITEAFYLQENQQSFWDRMTWKFNKIKRKQYQANAIQLLKALDISDPDNVAKRYPHQLSGGMKQRILIAIALAGSPSLLISDEATSSLDVSIQSQIIVLLDQLKHAQRIQSVLFITHDLGLAAMCCSRLAVMYAGSMCEIGPVPQIFLHPKHPYTQALLKTIPRKSHATELKPIPGQVPDLVDAPGGCRYHPRCDCRIDKCLHDNPVLVSVEKGHEVACWLTSRKTSTNTT</sequence>
<dbReference type="PANTHER" id="PTHR43297">
    <property type="entry name" value="OLIGOPEPTIDE TRANSPORT ATP-BINDING PROTEIN APPD"/>
    <property type="match status" value="1"/>
</dbReference>
<reference evidence="12" key="1">
    <citation type="submission" date="2012-11" db="EMBL/GenBank/DDBJ databases">
        <authorList>
            <person name="Lucero-Rivera Y.E."/>
            <person name="Tovar-Ramirez D."/>
        </authorList>
    </citation>
    <scope>NUCLEOTIDE SEQUENCE [LARGE SCALE GENOMIC DNA]</scope>
    <source>
        <strain evidence="12">Araruama</strain>
    </source>
</reference>